<evidence type="ECO:0000259" key="3">
    <source>
        <dbReference type="Pfam" id="PF00561"/>
    </source>
</evidence>
<proteinExistence type="inferred from homology"/>
<dbReference type="STRING" id="133381.A0A2T9ZD31"/>
<dbReference type="Pfam" id="PF00561">
    <property type="entry name" value="Abhydrolase_1"/>
    <property type="match status" value="1"/>
</dbReference>
<dbReference type="PANTHER" id="PTHR43329">
    <property type="entry name" value="EPOXIDE HYDROLASE"/>
    <property type="match status" value="1"/>
</dbReference>
<accession>A0A2T9ZD31</accession>
<dbReference type="Gene3D" id="3.40.50.1820">
    <property type="entry name" value="alpha/beta hydrolase"/>
    <property type="match status" value="1"/>
</dbReference>
<evidence type="ECO:0000256" key="1">
    <source>
        <dbReference type="ARBA" id="ARBA00022801"/>
    </source>
</evidence>
<dbReference type="PRINTS" id="PR00412">
    <property type="entry name" value="EPOXHYDRLASE"/>
</dbReference>
<dbReference type="InterPro" id="IPR000073">
    <property type="entry name" value="AB_hydrolase_1"/>
</dbReference>
<comment type="similarity">
    <text evidence="2">Belongs to the AB hydrolase superfamily. Epoxide hydrolase family.</text>
</comment>
<dbReference type="InterPro" id="IPR029058">
    <property type="entry name" value="AB_hydrolase_fold"/>
</dbReference>
<dbReference type="SUPFAM" id="SSF53474">
    <property type="entry name" value="alpha/beta-Hydrolases"/>
    <property type="match status" value="1"/>
</dbReference>
<evidence type="ECO:0000313" key="5">
    <source>
        <dbReference type="Proteomes" id="UP000245609"/>
    </source>
</evidence>
<dbReference type="Proteomes" id="UP000245609">
    <property type="component" value="Unassembled WGS sequence"/>
</dbReference>
<sequence>MVDPKSFNHKFATVNNVKIHYIDEGYSDKVILCVHGFPDIWYGWRHQIKYLASQGYRVIVPDIRGYGQSGSPDVTSATLSLYSTKNIVTDFIKLLDYLDIKKAIWLGHDWGGSIVWRAAMWYPSYVVAVISVCTPYSPPPPEPVKLSNITKVHKNWMYQAFFRTKLAADDLNNNVELFLKSIHRTFDEQVYSSVFSSSIPIYKRTITDVGDIKRSKLLSQQELDYYVEQYKINGFKNALNLYKTHEINWEMEASAGLVAKQLDIPCLMITVGKDRALPANFTKNMENYLPNLQRFHIEDAAHWVLAERSPEINSALSGFLFTLYPGSKL</sequence>
<dbReference type="InterPro" id="IPR000639">
    <property type="entry name" value="Epox_hydrolase-like"/>
</dbReference>
<dbReference type="EMBL" id="MBFS01000443">
    <property type="protein sequence ID" value="PVV02491.1"/>
    <property type="molecule type" value="Genomic_DNA"/>
</dbReference>
<comment type="caution">
    <text evidence="4">The sequence shown here is derived from an EMBL/GenBank/DDBJ whole genome shotgun (WGS) entry which is preliminary data.</text>
</comment>
<name>A0A2T9ZD31_9FUNG</name>
<evidence type="ECO:0000313" key="4">
    <source>
        <dbReference type="EMBL" id="PVV02491.1"/>
    </source>
</evidence>
<dbReference type="AlphaFoldDB" id="A0A2T9ZD31"/>
<organism evidence="4 5">
    <name type="scientific">Smittium megazygosporum</name>
    <dbReference type="NCBI Taxonomy" id="133381"/>
    <lineage>
        <taxon>Eukaryota</taxon>
        <taxon>Fungi</taxon>
        <taxon>Fungi incertae sedis</taxon>
        <taxon>Zoopagomycota</taxon>
        <taxon>Kickxellomycotina</taxon>
        <taxon>Harpellomycetes</taxon>
        <taxon>Harpellales</taxon>
        <taxon>Legeriomycetaceae</taxon>
        <taxon>Smittium</taxon>
    </lineage>
</organism>
<dbReference type="GO" id="GO:0016787">
    <property type="term" value="F:hydrolase activity"/>
    <property type="evidence" value="ECO:0007669"/>
    <property type="project" value="UniProtKB-KW"/>
</dbReference>
<keyword evidence="5" id="KW-1185">Reference proteome</keyword>
<protein>
    <recommendedName>
        <fullName evidence="3">AB hydrolase-1 domain-containing protein</fullName>
    </recommendedName>
</protein>
<gene>
    <name evidence="4" type="ORF">BB560_003053</name>
</gene>
<reference evidence="4 5" key="1">
    <citation type="journal article" date="2018" name="MBio">
        <title>Comparative Genomics Reveals the Core Gene Toolbox for the Fungus-Insect Symbiosis.</title>
        <authorList>
            <person name="Wang Y."/>
            <person name="Stata M."/>
            <person name="Wang W."/>
            <person name="Stajich J.E."/>
            <person name="White M.M."/>
            <person name="Moncalvo J.M."/>
        </authorList>
    </citation>
    <scope>NUCLEOTIDE SEQUENCE [LARGE SCALE GENOMIC DNA]</scope>
    <source>
        <strain evidence="4 5">SC-DP-2</strain>
    </source>
</reference>
<evidence type="ECO:0000256" key="2">
    <source>
        <dbReference type="ARBA" id="ARBA00038334"/>
    </source>
</evidence>
<keyword evidence="1" id="KW-0378">Hydrolase</keyword>
<dbReference type="OrthoDB" id="408373at2759"/>
<feature type="domain" description="AB hydrolase-1" evidence="3">
    <location>
        <begin position="30"/>
        <end position="307"/>
    </location>
</feature>